<dbReference type="Proteomes" id="UP001210231">
    <property type="component" value="Unassembled WGS sequence"/>
</dbReference>
<dbReference type="Pfam" id="PF13808">
    <property type="entry name" value="DDE_Tnp_1_assoc"/>
    <property type="match status" value="1"/>
</dbReference>
<dbReference type="InterPro" id="IPR047647">
    <property type="entry name" value="ISAs1_transpos"/>
</dbReference>
<dbReference type="EMBL" id="JAQGEF010000071">
    <property type="protein sequence ID" value="MDA3616890.1"/>
    <property type="molecule type" value="Genomic_DNA"/>
</dbReference>
<comment type="caution">
    <text evidence="3">The sequence shown here is derived from an EMBL/GenBank/DDBJ whole genome shotgun (WGS) entry which is preliminary data.</text>
</comment>
<gene>
    <name evidence="3" type="ORF">O3P16_18955</name>
</gene>
<keyword evidence="1" id="KW-0812">Transmembrane</keyword>
<sequence length="201" mass="23056">RAVVFLGYCIFILKKMESYNLLSYLNKVKDPRRAEGKRHELSLILLLTLMSIMSGYNGYRAIGDFIKRNRADLLKYLQPNKDRLPSFDAIRSVLIRLDFESFSKEFYNWSKNYVDISENEWLSIDGKAIKGTVSGVHSINQSFVNLVSLYSTKQQLVLTNSLVINSKESEIPVVQQLISALDLKGVVFSLDALHCQKKRLK</sequence>
<dbReference type="PANTHER" id="PTHR30298">
    <property type="entry name" value="H REPEAT-ASSOCIATED PREDICTED TRANSPOSASE"/>
    <property type="match status" value="1"/>
</dbReference>
<feature type="domain" description="H repeat-associated protein N-terminal" evidence="2">
    <location>
        <begin position="23"/>
        <end position="109"/>
    </location>
</feature>
<organism evidence="3 4">
    <name type="scientific">Polluticaenibacter yanchengensis</name>
    <dbReference type="NCBI Taxonomy" id="3014562"/>
    <lineage>
        <taxon>Bacteria</taxon>
        <taxon>Pseudomonadati</taxon>
        <taxon>Bacteroidota</taxon>
        <taxon>Chitinophagia</taxon>
        <taxon>Chitinophagales</taxon>
        <taxon>Chitinophagaceae</taxon>
        <taxon>Polluticaenibacter</taxon>
    </lineage>
</organism>
<evidence type="ECO:0000259" key="2">
    <source>
        <dbReference type="Pfam" id="PF13808"/>
    </source>
</evidence>
<proteinExistence type="predicted"/>
<accession>A0ABT4UQ40</accession>
<protein>
    <submittedName>
        <fullName evidence="3">ISAs1 family transposase</fullName>
    </submittedName>
</protein>
<feature type="non-terminal residue" evidence="3">
    <location>
        <position position="1"/>
    </location>
</feature>
<dbReference type="PANTHER" id="PTHR30298:SF0">
    <property type="entry name" value="PROTEIN YBFL-RELATED"/>
    <property type="match status" value="1"/>
</dbReference>
<keyword evidence="4" id="KW-1185">Reference proteome</keyword>
<evidence type="ECO:0000256" key="1">
    <source>
        <dbReference type="SAM" id="Phobius"/>
    </source>
</evidence>
<name>A0ABT4UQ40_9BACT</name>
<feature type="transmembrane region" description="Helical" evidence="1">
    <location>
        <begin position="42"/>
        <end position="59"/>
    </location>
</feature>
<dbReference type="NCBIfam" id="NF033564">
    <property type="entry name" value="transpos_ISAs1"/>
    <property type="match status" value="1"/>
</dbReference>
<evidence type="ECO:0000313" key="4">
    <source>
        <dbReference type="Proteomes" id="UP001210231"/>
    </source>
</evidence>
<dbReference type="InterPro" id="IPR051698">
    <property type="entry name" value="Transposase_11-like"/>
</dbReference>
<reference evidence="3 4" key="1">
    <citation type="submission" date="2022-12" db="EMBL/GenBank/DDBJ databases">
        <title>Chitinophagaceae gen. sp. nov., a new member of the family Chitinophagaceae, isolated from soil in a chemical factory.</title>
        <authorList>
            <person name="Ke Z."/>
        </authorList>
    </citation>
    <scope>NUCLEOTIDE SEQUENCE [LARGE SCALE GENOMIC DNA]</scope>
    <source>
        <strain evidence="3 4">LY-5</strain>
    </source>
</reference>
<keyword evidence="1" id="KW-1133">Transmembrane helix</keyword>
<evidence type="ECO:0000313" key="3">
    <source>
        <dbReference type="EMBL" id="MDA3616890.1"/>
    </source>
</evidence>
<keyword evidence="1" id="KW-0472">Membrane</keyword>
<dbReference type="InterPro" id="IPR032806">
    <property type="entry name" value="YbfD_N"/>
</dbReference>